<proteinExistence type="predicted"/>
<dbReference type="Proteomes" id="UP000800036">
    <property type="component" value="Unassembled WGS sequence"/>
</dbReference>
<name>A0A6A5VI17_9PLEO</name>
<gene>
    <name evidence="2" type="ORF">BU23DRAFT_439737</name>
</gene>
<feature type="non-terminal residue" evidence="2">
    <location>
        <position position="61"/>
    </location>
</feature>
<dbReference type="SUPFAM" id="SSF56112">
    <property type="entry name" value="Protein kinase-like (PK-like)"/>
    <property type="match status" value="1"/>
</dbReference>
<protein>
    <recommendedName>
        <fullName evidence="1">Aminoglycoside phosphotransferase domain-containing protein</fullName>
    </recommendedName>
</protein>
<evidence type="ECO:0000313" key="3">
    <source>
        <dbReference type="Proteomes" id="UP000800036"/>
    </source>
</evidence>
<evidence type="ECO:0000313" key="2">
    <source>
        <dbReference type="EMBL" id="KAF1976059.1"/>
    </source>
</evidence>
<dbReference type="InterPro" id="IPR002575">
    <property type="entry name" value="Aminoglycoside_PTrfase"/>
</dbReference>
<accession>A0A6A5VI17</accession>
<feature type="non-terminal residue" evidence="2">
    <location>
        <position position="1"/>
    </location>
</feature>
<reference evidence="2" key="1">
    <citation type="journal article" date="2020" name="Stud. Mycol.">
        <title>101 Dothideomycetes genomes: a test case for predicting lifestyles and emergence of pathogens.</title>
        <authorList>
            <person name="Haridas S."/>
            <person name="Albert R."/>
            <person name="Binder M."/>
            <person name="Bloem J."/>
            <person name="Labutti K."/>
            <person name="Salamov A."/>
            <person name="Andreopoulos B."/>
            <person name="Baker S."/>
            <person name="Barry K."/>
            <person name="Bills G."/>
            <person name="Bluhm B."/>
            <person name="Cannon C."/>
            <person name="Castanera R."/>
            <person name="Culley D."/>
            <person name="Daum C."/>
            <person name="Ezra D."/>
            <person name="Gonzalez J."/>
            <person name="Henrissat B."/>
            <person name="Kuo A."/>
            <person name="Liang C."/>
            <person name="Lipzen A."/>
            <person name="Lutzoni F."/>
            <person name="Magnuson J."/>
            <person name="Mondo S."/>
            <person name="Nolan M."/>
            <person name="Ohm R."/>
            <person name="Pangilinan J."/>
            <person name="Park H.-J."/>
            <person name="Ramirez L."/>
            <person name="Alfaro M."/>
            <person name="Sun H."/>
            <person name="Tritt A."/>
            <person name="Yoshinaga Y."/>
            <person name="Zwiers L.-H."/>
            <person name="Turgeon B."/>
            <person name="Goodwin S."/>
            <person name="Spatafora J."/>
            <person name="Crous P."/>
            <person name="Grigoriev I."/>
        </authorList>
    </citation>
    <scope>NUCLEOTIDE SEQUENCE</scope>
    <source>
        <strain evidence="2">CBS 107.79</strain>
    </source>
</reference>
<dbReference type="Pfam" id="PF01636">
    <property type="entry name" value="APH"/>
    <property type="match status" value="1"/>
</dbReference>
<dbReference type="InterPro" id="IPR011009">
    <property type="entry name" value="Kinase-like_dom_sf"/>
</dbReference>
<feature type="domain" description="Aminoglycoside phosphotransferase" evidence="1">
    <location>
        <begin position="12"/>
        <end position="57"/>
    </location>
</feature>
<dbReference type="Gene3D" id="3.90.1200.10">
    <property type="match status" value="1"/>
</dbReference>
<organism evidence="2 3">
    <name type="scientific">Bimuria novae-zelandiae CBS 107.79</name>
    <dbReference type="NCBI Taxonomy" id="1447943"/>
    <lineage>
        <taxon>Eukaryota</taxon>
        <taxon>Fungi</taxon>
        <taxon>Dikarya</taxon>
        <taxon>Ascomycota</taxon>
        <taxon>Pezizomycotina</taxon>
        <taxon>Dothideomycetes</taxon>
        <taxon>Pleosporomycetidae</taxon>
        <taxon>Pleosporales</taxon>
        <taxon>Massarineae</taxon>
        <taxon>Didymosphaeriaceae</taxon>
        <taxon>Bimuria</taxon>
    </lineage>
</organism>
<keyword evidence="3" id="KW-1185">Reference proteome</keyword>
<dbReference type="AlphaFoldDB" id="A0A6A5VI17"/>
<dbReference type="EMBL" id="ML976668">
    <property type="protein sequence ID" value="KAF1976059.1"/>
    <property type="molecule type" value="Genomic_DNA"/>
</dbReference>
<dbReference type="OrthoDB" id="2906425at2759"/>
<evidence type="ECO:0000259" key="1">
    <source>
        <dbReference type="Pfam" id="PF01636"/>
    </source>
</evidence>
<sequence>NNRDRWSWKRISAETDSFVLCHNDLGSQNIFVRPDTFEIVAIIEWEFAGFFPTHFEFPLWR</sequence>